<dbReference type="InterPro" id="IPR001633">
    <property type="entry name" value="EAL_dom"/>
</dbReference>
<dbReference type="InterPro" id="IPR052155">
    <property type="entry name" value="Biofilm_reg_signaling"/>
</dbReference>
<protein>
    <submittedName>
        <fullName evidence="3">GGDEF domain-containing protein</fullName>
    </submittedName>
</protein>
<dbReference type="CDD" id="cd01948">
    <property type="entry name" value="EAL"/>
    <property type="match status" value="1"/>
</dbReference>
<dbReference type="RefSeq" id="WP_229784763.1">
    <property type="nucleotide sequence ID" value="NZ_BMPE01000013.1"/>
</dbReference>
<dbReference type="InterPro" id="IPR013767">
    <property type="entry name" value="PAS_fold"/>
</dbReference>
<evidence type="ECO:0000259" key="2">
    <source>
        <dbReference type="PROSITE" id="PS50887"/>
    </source>
</evidence>
<name>A0ABQ2FNL6_9DEIO</name>
<dbReference type="CDD" id="cd01949">
    <property type="entry name" value="GGDEF"/>
    <property type="match status" value="1"/>
</dbReference>
<feature type="domain" description="GGDEF" evidence="2">
    <location>
        <begin position="484"/>
        <end position="613"/>
    </location>
</feature>
<keyword evidence="4" id="KW-1185">Reference proteome</keyword>
<sequence>MTPATFNAVQSALSDLMRVHTPRATLLATLGDEVLSVRADAPAQPAGMDLVPPDEWFERGEMTWLTREGTLLGLLWQEDGPVSDVAVQVLTLLLAAARSDGMQRETEVLITQLPIATAWLTGDLHFRRVSRPFLELFNVAESDVTGHTAQSVFQDRPALVQALTQAGAGRSMRLVDEQIIQDGQTLWVRGEARPYFGAASAGVMLTLQDVTGEYDRAAHVSALLDTDAPAALLGGSGAVLQASRGLQALLPTGAPVATGAPLWSWACFADVPSDAVRDLVQLAATGGAARADVELAGGGTLNLRVRRTSEPGLLVAEGEASTRDGRAPLGVMNQVLSLSEDATILVDHAGRAQLVSERAATLLGVDAARLVGLAVTRVLNELGVKLFTTEGEPISLPDWKDISLPMRREVLLALPDGTVRQMELRATGVGGEAGGARGSVLLTLRDLTALRRAQAKIRHDARHDALTGLMNRTGMREALSRAGGSGAAVCLDLDGFSELNAALGRTACDRLLIQVAARLNDLSSEAGGLSARLADDSFVVFLPDQGAAAALNRTEAILDSPLRIGQRDVQLTAALGVAERPADATGDDVLANAEVAMQHAKRQGRAQRSVFQPALREEVARAFELEEALRSALDRDQFTLLYQPAVSLKHGRATTAEALLRWNHPTLGLLSPPHFLDLASRSELITHVSEWVVQEAVLGRQAVRSALPDRYAHWSVGVNLSLEELRRSAGLRRLLPLLSAEGAPDIEVSAGSLLDHSQETLGLLEQLRSLGARLSVDDFGDGASSLAALTRFPLSAVKLHPTLTARLPGDEKSLTLVQGTIDLAHNLGLKVVAVGVETADQLGILRELGCDAAQGYAITPPLSGEDLIDWLRDH</sequence>
<dbReference type="InterPro" id="IPR000160">
    <property type="entry name" value="GGDEF_dom"/>
</dbReference>
<dbReference type="Pfam" id="PF00990">
    <property type="entry name" value="GGDEF"/>
    <property type="match status" value="1"/>
</dbReference>
<dbReference type="PANTHER" id="PTHR44757:SF2">
    <property type="entry name" value="BIOFILM ARCHITECTURE MAINTENANCE PROTEIN MBAA"/>
    <property type="match status" value="1"/>
</dbReference>
<dbReference type="PROSITE" id="PS50883">
    <property type="entry name" value="EAL"/>
    <property type="match status" value="1"/>
</dbReference>
<proteinExistence type="predicted"/>
<dbReference type="SUPFAM" id="SSF55073">
    <property type="entry name" value="Nucleotide cyclase"/>
    <property type="match status" value="1"/>
</dbReference>
<organism evidence="3 4">
    <name type="scientific">Deinococcus radiotolerans</name>
    <dbReference type="NCBI Taxonomy" id="1309407"/>
    <lineage>
        <taxon>Bacteria</taxon>
        <taxon>Thermotogati</taxon>
        <taxon>Deinococcota</taxon>
        <taxon>Deinococci</taxon>
        <taxon>Deinococcales</taxon>
        <taxon>Deinococcaceae</taxon>
        <taxon>Deinococcus</taxon>
    </lineage>
</organism>
<dbReference type="Pfam" id="PF00563">
    <property type="entry name" value="EAL"/>
    <property type="match status" value="1"/>
</dbReference>
<dbReference type="PROSITE" id="PS50887">
    <property type="entry name" value="GGDEF"/>
    <property type="match status" value="1"/>
</dbReference>
<dbReference type="Pfam" id="PF00989">
    <property type="entry name" value="PAS"/>
    <property type="match status" value="1"/>
</dbReference>
<feature type="domain" description="EAL" evidence="1">
    <location>
        <begin position="622"/>
        <end position="874"/>
    </location>
</feature>
<dbReference type="SMART" id="SM00267">
    <property type="entry name" value="GGDEF"/>
    <property type="match status" value="1"/>
</dbReference>
<accession>A0ABQ2FNL6</accession>
<dbReference type="InterPro" id="IPR043128">
    <property type="entry name" value="Rev_trsase/Diguanyl_cyclase"/>
</dbReference>
<dbReference type="SMART" id="SM00052">
    <property type="entry name" value="EAL"/>
    <property type="match status" value="1"/>
</dbReference>
<dbReference type="EMBL" id="BMPE01000013">
    <property type="protein sequence ID" value="GGL11708.1"/>
    <property type="molecule type" value="Genomic_DNA"/>
</dbReference>
<dbReference type="SUPFAM" id="SSF55785">
    <property type="entry name" value="PYP-like sensor domain (PAS domain)"/>
    <property type="match status" value="2"/>
</dbReference>
<reference evidence="4" key="1">
    <citation type="journal article" date="2019" name="Int. J. Syst. Evol. Microbiol.">
        <title>The Global Catalogue of Microorganisms (GCM) 10K type strain sequencing project: providing services to taxonomists for standard genome sequencing and annotation.</title>
        <authorList>
            <consortium name="The Broad Institute Genomics Platform"/>
            <consortium name="The Broad Institute Genome Sequencing Center for Infectious Disease"/>
            <person name="Wu L."/>
            <person name="Ma J."/>
        </authorList>
    </citation>
    <scope>NUCLEOTIDE SEQUENCE [LARGE SCALE GENOMIC DNA]</scope>
    <source>
        <strain evidence="4">JCM 19173</strain>
    </source>
</reference>
<comment type="caution">
    <text evidence="3">The sequence shown here is derived from an EMBL/GenBank/DDBJ whole genome shotgun (WGS) entry which is preliminary data.</text>
</comment>
<evidence type="ECO:0000259" key="1">
    <source>
        <dbReference type="PROSITE" id="PS50883"/>
    </source>
</evidence>
<dbReference type="SUPFAM" id="SSF141868">
    <property type="entry name" value="EAL domain-like"/>
    <property type="match status" value="1"/>
</dbReference>
<dbReference type="InterPro" id="IPR035919">
    <property type="entry name" value="EAL_sf"/>
</dbReference>
<evidence type="ECO:0000313" key="4">
    <source>
        <dbReference type="Proteomes" id="UP000604341"/>
    </source>
</evidence>
<gene>
    <name evidence="3" type="ORF">GCM10010844_32910</name>
</gene>
<dbReference type="NCBIfam" id="TIGR00254">
    <property type="entry name" value="GGDEF"/>
    <property type="match status" value="1"/>
</dbReference>
<dbReference type="Gene3D" id="3.20.20.450">
    <property type="entry name" value="EAL domain"/>
    <property type="match status" value="1"/>
</dbReference>
<dbReference type="InterPro" id="IPR029787">
    <property type="entry name" value="Nucleotide_cyclase"/>
</dbReference>
<dbReference type="Gene3D" id="3.30.70.270">
    <property type="match status" value="1"/>
</dbReference>
<dbReference type="InterPro" id="IPR035965">
    <property type="entry name" value="PAS-like_dom_sf"/>
</dbReference>
<dbReference type="PANTHER" id="PTHR44757">
    <property type="entry name" value="DIGUANYLATE CYCLASE DGCP"/>
    <property type="match status" value="1"/>
</dbReference>
<evidence type="ECO:0000313" key="3">
    <source>
        <dbReference type="EMBL" id="GGL11708.1"/>
    </source>
</evidence>
<dbReference type="Gene3D" id="3.30.450.20">
    <property type="entry name" value="PAS domain"/>
    <property type="match status" value="2"/>
</dbReference>
<dbReference type="Proteomes" id="UP000604341">
    <property type="component" value="Unassembled WGS sequence"/>
</dbReference>